<dbReference type="EMBL" id="FOKV01000001">
    <property type="protein sequence ID" value="SFB81744.1"/>
    <property type="molecule type" value="Genomic_DNA"/>
</dbReference>
<reference evidence="3" key="1">
    <citation type="submission" date="2016-10" db="EMBL/GenBank/DDBJ databases">
        <authorList>
            <person name="Varghese N."/>
            <person name="Submissions S."/>
        </authorList>
    </citation>
    <scope>NUCLEOTIDE SEQUENCE [LARGE SCALE GENOMIC DNA]</scope>
    <source>
        <strain evidence="3">DSM 24499</strain>
    </source>
</reference>
<name>A0A1I1E3Q5_9FLAO</name>
<keyword evidence="1" id="KW-0732">Signal</keyword>
<dbReference type="STRING" id="1334022.SAMN04487907_101765"/>
<evidence type="ECO:0000313" key="2">
    <source>
        <dbReference type="EMBL" id="SFB81744.1"/>
    </source>
</evidence>
<dbReference type="Pfam" id="PF18939">
    <property type="entry name" value="DUF5686"/>
    <property type="match status" value="1"/>
</dbReference>
<keyword evidence="3" id="KW-1185">Reference proteome</keyword>
<evidence type="ECO:0000256" key="1">
    <source>
        <dbReference type="SAM" id="SignalP"/>
    </source>
</evidence>
<dbReference type="OrthoDB" id="604691at2"/>
<dbReference type="AlphaFoldDB" id="A0A1I1E3Q5"/>
<evidence type="ECO:0008006" key="4">
    <source>
        <dbReference type="Google" id="ProtNLM"/>
    </source>
</evidence>
<dbReference type="InterPro" id="IPR043741">
    <property type="entry name" value="DUF5686"/>
</dbReference>
<dbReference type="Proteomes" id="UP000199438">
    <property type="component" value="Unassembled WGS sequence"/>
</dbReference>
<protein>
    <recommendedName>
        <fullName evidence="4">CarboxypepD_reg-like domain-containing protein</fullName>
    </recommendedName>
</protein>
<evidence type="ECO:0000313" key="3">
    <source>
        <dbReference type="Proteomes" id="UP000199438"/>
    </source>
</evidence>
<feature type="signal peptide" evidence="1">
    <location>
        <begin position="1"/>
        <end position="18"/>
    </location>
</feature>
<sequence length="819" mass="94270">MRLVCTFLLILTGFLANAQQIPGKVINAITGEALAYAKISIKESSPILSKIDGSFQLDLEGKKAVKISVSYLGFYTRDFKISEESKPVLLQLYPDYEKLNTVYISSYRNPANKLIEKAIENREINDPREALDGFEYRSYSKFLIDNEKNPIQLTTDSTNSEIATIVNVARAYLSEKVTKHTYNQKHGGKEEVLGLKTAGFKKPIYDVLSLDIYPTSFYENNYSIFQTEYAGPLAKNAFRNYEYRILDTLNAERPAYLIYFKPKREEVIAGLEGVIHLDTLNYGIQKTETRLIGEIDLEIHEDYDFDTDKEVWLLKKRDIKIRPGTGGKDISVFGGNISLGTIQRRLSISSIFNNDPIDTDLYLDATTINYDYQLNTIPKIEKASAAISVIPEANQQQEDFWNSNRKEPYTAKDEATSIYVDSIIKTRNIERKIEVKKAMANGYYPLAFWDLQLSKLFKYNNFEGVRLGIGGKTNDRLSKKFNVGGYFVYGFGDEKAKYNLNTNIYLNRSTGTNLKLGYTRDIKEVASFNYLKAPPKFYLIEPRFVNINFFYNYEQYYAGLEHRINPQLSSEIRFSQTEVFNAREYAFLYNGELYHEYTVSTAGISFSWEPFSEYLETPENSILVERHYPRITAQIDKGFADVANGDFNFLRTGLKLEYTISRLDLSRTEFILEGNYATGTLPLTHTFHAYPNSSRQEAVLKRFSVAGKTSFETMYYNEFYSDRLAMLHMRHQLRPIKFSNFFQPEIVLISRHAIGDIGHMDRHQNIDFKSLNQGYSEVGLEINKIISGFGLSTAYRYGSYHLPGFSQNFAFKFTLNIRF</sequence>
<dbReference type="RefSeq" id="WP_092540033.1">
    <property type="nucleotide sequence ID" value="NZ_FOKV01000001.1"/>
</dbReference>
<proteinExistence type="predicted"/>
<accession>A0A1I1E3Q5</accession>
<feature type="chain" id="PRO_5011486718" description="CarboxypepD_reg-like domain-containing protein" evidence="1">
    <location>
        <begin position="19"/>
        <end position="819"/>
    </location>
</feature>
<organism evidence="2 3">
    <name type="scientific">Zunongwangia mangrovi</name>
    <dbReference type="NCBI Taxonomy" id="1334022"/>
    <lineage>
        <taxon>Bacteria</taxon>
        <taxon>Pseudomonadati</taxon>
        <taxon>Bacteroidota</taxon>
        <taxon>Flavobacteriia</taxon>
        <taxon>Flavobacteriales</taxon>
        <taxon>Flavobacteriaceae</taxon>
        <taxon>Zunongwangia</taxon>
    </lineage>
</organism>
<gene>
    <name evidence="2" type="ORF">SAMN04487907_101765</name>
</gene>